<evidence type="ECO:0000256" key="1">
    <source>
        <dbReference type="ARBA" id="ARBA00023015"/>
    </source>
</evidence>
<organism evidence="5 6">
    <name type="scientific">Novosphingobium taihuense</name>
    <dbReference type="NCBI Taxonomy" id="260085"/>
    <lineage>
        <taxon>Bacteria</taxon>
        <taxon>Pseudomonadati</taxon>
        <taxon>Pseudomonadota</taxon>
        <taxon>Alphaproteobacteria</taxon>
        <taxon>Sphingomonadales</taxon>
        <taxon>Sphingomonadaceae</taxon>
        <taxon>Novosphingobium</taxon>
    </lineage>
</organism>
<dbReference type="PROSITE" id="PS00356">
    <property type="entry name" value="HTH_LACI_1"/>
    <property type="match status" value="1"/>
</dbReference>
<sequence>MKSKSDASEPKRSAKPTIVDVARLAGVSFKTVSRVINDEKYVGDDLRVKVQAAIETLGFVPNIGARTIRGGRHMIIALLFPDRKSQYQLEIQDAALSACRAAGYHMIAEPLSADVLSDRDLIRRQMAGVKVDGYIILPPLGDNADLLAVLQESGKPFSRLAPAEHAEVGAEVVVDDSAAVRSMVDHLWALGHRRIGFVIGTASHSSARTRLTAFVDHVTRLSGTVPLDLILQGDFTAETGRDAAEKLLNLPVPPTAIFASNDEMATGVISHALGRGIRIPDDLSVCGFDDSPIARLIWPALTTIHQPLADMVQMAVQQLIKPRSSRRVTLPLTLVQRQSTGPVPQNAA</sequence>
<dbReference type="AlphaFoldDB" id="A0A7W7ESZ8"/>
<dbReference type="PROSITE" id="PS50932">
    <property type="entry name" value="HTH_LACI_2"/>
    <property type="match status" value="1"/>
</dbReference>
<dbReference type="GO" id="GO:0003700">
    <property type="term" value="F:DNA-binding transcription factor activity"/>
    <property type="evidence" value="ECO:0007669"/>
    <property type="project" value="TreeGrafter"/>
</dbReference>
<reference evidence="5 6" key="1">
    <citation type="submission" date="2020-08" db="EMBL/GenBank/DDBJ databases">
        <title>Genomic Encyclopedia of Type Strains, Phase IV (KMG-IV): sequencing the most valuable type-strain genomes for metagenomic binning, comparative biology and taxonomic classification.</title>
        <authorList>
            <person name="Goeker M."/>
        </authorList>
    </citation>
    <scope>NUCLEOTIDE SEQUENCE [LARGE SCALE GENOMIC DNA]</scope>
    <source>
        <strain evidence="5 6">DSM 17507</strain>
    </source>
</reference>
<evidence type="ECO:0000313" key="5">
    <source>
        <dbReference type="EMBL" id="MBB4612858.1"/>
    </source>
</evidence>
<gene>
    <name evidence="5" type="ORF">GGR37_001117</name>
</gene>
<dbReference type="RefSeq" id="WP_144907508.1">
    <property type="nucleotide sequence ID" value="NZ_JACHOA010000002.1"/>
</dbReference>
<evidence type="ECO:0000256" key="3">
    <source>
        <dbReference type="ARBA" id="ARBA00023163"/>
    </source>
</evidence>
<dbReference type="CDD" id="cd01392">
    <property type="entry name" value="HTH_LacI"/>
    <property type="match status" value="1"/>
</dbReference>
<dbReference type="Gene3D" id="1.10.260.40">
    <property type="entry name" value="lambda repressor-like DNA-binding domains"/>
    <property type="match status" value="1"/>
</dbReference>
<dbReference type="Pfam" id="PF00356">
    <property type="entry name" value="LacI"/>
    <property type="match status" value="1"/>
</dbReference>
<evidence type="ECO:0000259" key="4">
    <source>
        <dbReference type="PROSITE" id="PS50932"/>
    </source>
</evidence>
<evidence type="ECO:0000256" key="2">
    <source>
        <dbReference type="ARBA" id="ARBA00023125"/>
    </source>
</evidence>
<dbReference type="SUPFAM" id="SSF53822">
    <property type="entry name" value="Periplasmic binding protein-like I"/>
    <property type="match status" value="1"/>
</dbReference>
<feature type="domain" description="HTH lacI-type" evidence="4">
    <location>
        <begin position="16"/>
        <end position="70"/>
    </location>
</feature>
<protein>
    <submittedName>
        <fullName evidence="5">LacI family transcriptional regulator</fullName>
    </submittedName>
</protein>
<evidence type="ECO:0000313" key="6">
    <source>
        <dbReference type="Proteomes" id="UP000538566"/>
    </source>
</evidence>
<keyword evidence="3" id="KW-0804">Transcription</keyword>
<dbReference type="Gene3D" id="3.40.50.2300">
    <property type="match status" value="2"/>
</dbReference>
<dbReference type="InterPro" id="IPR000843">
    <property type="entry name" value="HTH_LacI"/>
</dbReference>
<proteinExistence type="predicted"/>
<dbReference type="OrthoDB" id="7185860at2"/>
<dbReference type="InterPro" id="IPR010982">
    <property type="entry name" value="Lambda_DNA-bd_dom_sf"/>
</dbReference>
<comment type="caution">
    <text evidence="5">The sequence shown here is derived from an EMBL/GenBank/DDBJ whole genome shotgun (WGS) entry which is preliminary data.</text>
</comment>
<dbReference type="EMBL" id="JACHOA010000002">
    <property type="protein sequence ID" value="MBB4612858.1"/>
    <property type="molecule type" value="Genomic_DNA"/>
</dbReference>
<dbReference type="SMART" id="SM00354">
    <property type="entry name" value="HTH_LACI"/>
    <property type="match status" value="1"/>
</dbReference>
<keyword evidence="6" id="KW-1185">Reference proteome</keyword>
<dbReference type="InterPro" id="IPR028082">
    <property type="entry name" value="Peripla_BP_I"/>
</dbReference>
<dbReference type="PRINTS" id="PR00036">
    <property type="entry name" value="HTHLACI"/>
</dbReference>
<dbReference type="Proteomes" id="UP000538566">
    <property type="component" value="Unassembled WGS sequence"/>
</dbReference>
<keyword evidence="1" id="KW-0805">Transcription regulation</keyword>
<dbReference type="InterPro" id="IPR046335">
    <property type="entry name" value="LacI/GalR-like_sensor"/>
</dbReference>
<dbReference type="Pfam" id="PF13377">
    <property type="entry name" value="Peripla_BP_3"/>
    <property type="match status" value="1"/>
</dbReference>
<dbReference type="SUPFAM" id="SSF47413">
    <property type="entry name" value="lambda repressor-like DNA-binding domains"/>
    <property type="match status" value="1"/>
</dbReference>
<dbReference type="PANTHER" id="PTHR30146:SF153">
    <property type="entry name" value="LACTOSE OPERON REPRESSOR"/>
    <property type="match status" value="1"/>
</dbReference>
<dbReference type="PANTHER" id="PTHR30146">
    <property type="entry name" value="LACI-RELATED TRANSCRIPTIONAL REPRESSOR"/>
    <property type="match status" value="1"/>
</dbReference>
<keyword evidence="2" id="KW-0238">DNA-binding</keyword>
<dbReference type="GO" id="GO:0000976">
    <property type="term" value="F:transcription cis-regulatory region binding"/>
    <property type="evidence" value="ECO:0007669"/>
    <property type="project" value="TreeGrafter"/>
</dbReference>
<name>A0A7W7ESZ8_9SPHN</name>
<accession>A0A7W7ESZ8</accession>
<dbReference type="CDD" id="cd01545">
    <property type="entry name" value="PBP1_SalR"/>
    <property type="match status" value="1"/>
</dbReference>